<gene>
    <name evidence="2" type="ORF">N330_13801</name>
</gene>
<dbReference type="Proteomes" id="UP000053001">
    <property type="component" value="Unassembled WGS sequence"/>
</dbReference>
<feature type="non-terminal residue" evidence="2">
    <location>
        <position position="123"/>
    </location>
</feature>
<organism evidence="2 3">
    <name type="scientific">Leptosomus discolor</name>
    <name type="common">Madagascar cuckoo roller</name>
    <name type="synonym">Cuculus discolor</name>
    <dbReference type="NCBI Taxonomy" id="188344"/>
    <lineage>
        <taxon>Eukaryota</taxon>
        <taxon>Metazoa</taxon>
        <taxon>Chordata</taxon>
        <taxon>Craniata</taxon>
        <taxon>Vertebrata</taxon>
        <taxon>Euteleostomi</taxon>
        <taxon>Archelosauria</taxon>
        <taxon>Archosauria</taxon>
        <taxon>Dinosauria</taxon>
        <taxon>Saurischia</taxon>
        <taxon>Theropoda</taxon>
        <taxon>Coelurosauria</taxon>
        <taxon>Aves</taxon>
        <taxon>Neognathae</taxon>
        <taxon>Neoaves</taxon>
        <taxon>Telluraves</taxon>
        <taxon>Coraciimorphae</taxon>
        <taxon>Coraciiformes</taxon>
        <taxon>Leptosomidae</taxon>
        <taxon>Leptosomus</taxon>
    </lineage>
</organism>
<evidence type="ECO:0000313" key="2">
    <source>
        <dbReference type="EMBL" id="KFQ12652.1"/>
    </source>
</evidence>
<dbReference type="PANTHER" id="PTHR35674">
    <property type="entry name" value="CDNA SEQUENCE CK137956"/>
    <property type="match status" value="1"/>
</dbReference>
<reference evidence="2 3" key="1">
    <citation type="submission" date="2014-04" db="EMBL/GenBank/DDBJ databases">
        <title>Genome evolution of avian class.</title>
        <authorList>
            <person name="Zhang G."/>
            <person name="Li C."/>
        </authorList>
    </citation>
    <scope>NUCLEOTIDE SEQUENCE [LARGE SCALE GENOMIC DNA]</scope>
    <source>
        <strain evidence="2">BGI_N330</strain>
    </source>
</reference>
<sequence>MKLRALCDARLSAKPVITSLLCSAKSHKNSKGLEDGSMTGTHSMESSKLKVPFLLKYTDTARGAGNQVMAEETKAVKEFTQNSKFSSAKSHTAASSTRAAAERQATGQKQQLTPFAKICSKTD</sequence>
<keyword evidence="3" id="KW-1185">Reference proteome</keyword>
<accession>A0A091PXK9</accession>
<evidence type="ECO:0000313" key="3">
    <source>
        <dbReference type="Proteomes" id="UP000053001"/>
    </source>
</evidence>
<dbReference type="InterPro" id="IPR031496">
    <property type="entry name" value="DUF4688"/>
</dbReference>
<dbReference type="PhylomeDB" id="A0A091PXK9"/>
<protein>
    <submittedName>
        <fullName evidence="2">Uncharacterized protein C1orf94</fullName>
    </submittedName>
</protein>
<dbReference type="Pfam" id="PF15752">
    <property type="entry name" value="DUF4688"/>
    <property type="match status" value="1"/>
</dbReference>
<proteinExistence type="predicted"/>
<name>A0A091PXK9_LEPDC</name>
<evidence type="ECO:0000256" key="1">
    <source>
        <dbReference type="SAM" id="MobiDB-lite"/>
    </source>
</evidence>
<dbReference type="PANTHER" id="PTHR35674:SF1">
    <property type="entry name" value="CDNA SEQUENCE CK137956"/>
    <property type="match status" value="1"/>
</dbReference>
<feature type="compositionally biased region" description="Low complexity" evidence="1">
    <location>
        <begin position="83"/>
        <end position="99"/>
    </location>
</feature>
<dbReference type="EMBL" id="KK681131">
    <property type="protein sequence ID" value="KFQ12652.1"/>
    <property type="molecule type" value="Genomic_DNA"/>
</dbReference>
<dbReference type="AlphaFoldDB" id="A0A091PXK9"/>
<feature type="region of interest" description="Disordered" evidence="1">
    <location>
        <begin position="82"/>
        <end position="123"/>
    </location>
</feature>